<feature type="transmembrane region" description="Helical" evidence="1">
    <location>
        <begin position="104"/>
        <end position="122"/>
    </location>
</feature>
<dbReference type="RefSeq" id="WP_067761948.1">
    <property type="nucleotide sequence ID" value="NZ_CP015772.1"/>
</dbReference>
<feature type="domain" description="Protein FecR C-terminal" evidence="3">
    <location>
        <begin position="302"/>
        <end position="369"/>
    </location>
</feature>
<dbReference type="InterPro" id="IPR012373">
    <property type="entry name" value="Ferrdict_sens_TM"/>
</dbReference>
<dbReference type="GO" id="GO:0016989">
    <property type="term" value="F:sigma factor antagonist activity"/>
    <property type="evidence" value="ECO:0007669"/>
    <property type="project" value="TreeGrafter"/>
</dbReference>
<dbReference type="STRING" id="1176587.A8C56_11720"/>
<keyword evidence="1" id="KW-0472">Membrane</keyword>
<sequence length="371" mass="41996">MIYTVEELTINDSFIAYCTRQNEKDIAFWNEYLYQHPEELLTIEEARKLVLGLKFMLHKKQNELSADDARLGLDLIAVPGKTHSHDFYQEKPEQPARGRNKKEWLAAASVILLLGTGLWFLYKQPLRTGNTSNRLSAGITATVPGDSIGSERGEYKTLILSDGTKVTLNAQSALLVSAGFGTKNRDVRLTGEAFFEVAHNRLLPFIVQASRYKIKAVGTKFNVKDYKNDAYSETSLLEGKVQILLPSGNRDRVYKTLEVNQKFVIHTTAAPEAPLQEKTEITPLSYDDSQQNIETAWVDHSLVFDNTPLYEIKNILERKYAITVEIADSDVANYRYTASFQNEGADEILKALQLSYHFSYKKDGNKIIINK</sequence>
<dbReference type="PANTHER" id="PTHR30273">
    <property type="entry name" value="PERIPLASMIC SIGNAL SENSOR AND SIGMA FACTOR ACTIVATOR FECR-RELATED"/>
    <property type="match status" value="1"/>
</dbReference>
<keyword evidence="5" id="KW-1185">Reference proteome</keyword>
<dbReference type="EMBL" id="CP015772">
    <property type="protein sequence ID" value="ANH83886.1"/>
    <property type="molecule type" value="Genomic_DNA"/>
</dbReference>
<dbReference type="Gene3D" id="2.60.120.1440">
    <property type="match status" value="1"/>
</dbReference>
<evidence type="ECO:0000256" key="1">
    <source>
        <dbReference type="SAM" id="Phobius"/>
    </source>
</evidence>
<proteinExistence type="predicted"/>
<dbReference type="PANTHER" id="PTHR30273:SF2">
    <property type="entry name" value="PROTEIN FECR"/>
    <property type="match status" value="1"/>
</dbReference>
<keyword evidence="1" id="KW-1133">Transmembrane helix</keyword>
<protein>
    <submittedName>
        <fullName evidence="4">Iron dicitrate transport regulator FecR</fullName>
    </submittedName>
</protein>
<reference evidence="4 5" key="1">
    <citation type="submission" date="2016-05" db="EMBL/GenBank/DDBJ databases">
        <title>Niabella ginsenosidivorans BS26 whole genome sequencing.</title>
        <authorList>
            <person name="Im W.T."/>
            <person name="Siddiqi M.Z."/>
        </authorList>
    </citation>
    <scope>NUCLEOTIDE SEQUENCE [LARGE SCALE GENOMIC DNA]</scope>
    <source>
        <strain evidence="4 5">BS26</strain>
    </source>
</reference>
<dbReference type="Pfam" id="PF04773">
    <property type="entry name" value="FecR"/>
    <property type="match status" value="1"/>
</dbReference>
<evidence type="ECO:0000259" key="3">
    <source>
        <dbReference type="Pfam" id="PF16344"/>
    </source>
</evidence>
<dbReference type="OrthoDB" id="1523735at2"/>
<dbReference type="InterPro" id="IPR006860">
    <property type="entry name" value="FecR"/>
</dbReference>
<dbReference type="InterPro" id="IPR032508">
    <property type="entry name" value="FecR_C"/>
</dbReference>
<evidence type="ECO:0000313" key="5">
    <source>
        <dbReference type="Proteomes" id="UP000077667"/>
    </source>
</evidence>
<accession>A0A1A9I8D9</accession>
<name>A0A1A9I8D9_9BACT</name>
<dbReference type="Pfam" id="PF16344">
    <property type="entry name" value="FecR_C"/>
    <property type="match status" value="1"/>
</dbReference>
<feature type="domain" description="FecR protein" evidence="2">
    <location>
        <begin position="148"/>
        <end position="242"/>
    </location>
</feature>
<gene>
    <name evidence="4" type="ORF">A8C56_11720</name>
</gene>
<dbReference type="KEGG" id="nia:A8C56_11720"/>
<evidence type="ECO:0000313" key="4">
    <source>
        <dbReference type="EMBL" id="ANH83886.1"/>
    </source>
</evidence>
<evidence type="ECO:0000259" key="2">
    <source>
        <dbReference type="Pfam" id="PF04773"/>
    </source>
</evidence>
<dbReference type="Proteomes" id="UP000077667">
    <property type="component" value="Chromosome"/>
</dbReference>
<keyword evidence="1" id="KW-0812">Transmembrane</keyword>
<organism evidence="4 5">
    <name type="scientific">Niabella ginsenosidivorans</name>
    <dbReference type="NCBI Taxonomy" id="1176587"/>
    <lineage>
        <taxon>Bacteria</taxon>
        <taxon>Pseudomonadati</taxon>
        <taxon>Bacteroidota</taxon>
        <taxon>Chitinophagia</taxon>
        <taxon>Chitinophagales</taxon>
        <taxon>Chitinophagaceae</taxon>
        <taxon>Niabella</taxon>
    </lineage>
</organism>
<dbReference type="AlphaFoldDB" id="A0A1A9I8D9"/>
<dbReference type="Gene3D" id="3.55.50.30">
    <property type="match status" value="1"/>
</dbReference>